<gene>
    <name evidence="3" type="ORF">K489DRAFT_382574</name>
</gene>
<feature type="compositionally biased region" description="Basic residues" evidence="1">
    <location>
        <begin position="226"/>
        <end position="235"/>
    </location>
</feature>
<feature type="region of interest" description="Disordered" evidence="1">
    <location>
        <begin position="183"/>
        <end position="415"/>
    </location>
</feature>
<proteinExistence type="predicted"/>
<dbReference type="GeneID" id="54363208"/>
<feature type="compositionally biased region" description="Pro residues" evidence="1">
    <location>
        <begin position="290"/>
        <end position="300"/>
    </location>
</feature>
<feature type="region of interest" description="Disordered" evidence="1">
    <location>
        <begin position="81"/>
        <end position="118"/>
    </location>
</feature>
<evidence type="ECO:0000313" key="3">
    <source>
        <dbReference type="RefSeq" id="XP_033457683.1"/>
    </source>
</evidence>
<feature type="compositionally biased region" description="Basic and acidic residues" evidence="1">
    <location>
        <begin position="333"/>
        <end position="360"/>
    </location>
</feature>
<dbReference type="Pfam" id="PF09729">
    <property type="entry name" value="Gti1_Pac2"/>
    <property type="match status" value="1"/>
</dbReference>
<feature type="compositionally biased region" description="Pro residues" evidence="1">
    <location>
        <begin position="215"/>
        <end position="225"/>
    </location>
</feature>
<dbReference type="InterPro" id="IPR018608">
    <property type="entry name" value="Gti1/Pac2"/>
</dbReference>
<sequence>MQTYNGHVRTPTDAIILFEACRIGLLPRVQRRLSEKERQSIKSGSVFVWDEREAGMRRWTDGKSWSASRVSGSFLTYREMEGKRGGSGFDKTANRDGMSNPDGDSDGGPDGYRYKPDGLMKQSFSITTNSNQHLHLISYFSRSSTNSPNLIQPSNDPQLRHIRPEKGMYPESTVHEQSAIPAVTRGPMHSPGYAQPPHQQPPYTRGPPAQYYPPQWAPPSPMHTPPPHHTHHQSPHQHQPYYQQPPYVSGQPSHHQHPAHSYGSPSHPHPYDRPPPPSSHGPAPHSHHYPPGPPGPPPPSSGHAHNYPPPSSSYYSGYASHRQTSPHHSRPYSYDKRNSPERARHEAPEKRSDSHQETKRPPPPPAPVHRAEPPASTAQTIPSISAMLNNSEDSRPPMRPSSRSPGGTLRKLQDIPSHKLGFEVNRDVHTLRTLDKTTFKGY</sequence>
<reference evidence="3" key="3">
    <citation type="submission" date="2025-08" db="UniProtKB">
        <authorList>
            <consortium name="RefSeq"/>
        </authorList>
    </citation>
    <scope>IDENTIFICATION</scope>
    <source>
        <strain evidence="3">CBS 342.82</strain>
    </source>
</reference>
<feature type="compositionally biased region" description="Polar residues" evidence="1">
    <location>
        <begin position="376"/>
        <end position="391"/>
    </location>
</feature>
<dbReference type="OrthoDB" id="5572844at2759"/>
<reference evidence="3" key="1">
    <citation type="submission" date="2020-01" db="EMBL/GenBank/DDBJ databases">
        <authorList>
            <consortium name="DOE Joint Genome Institute"/>
            <person name="Haridas S."/>
            <person name="Albert R."/>
            <person name="Binder M."/>
            <person name="Bloem J."/>
            <person name="Labutti K."/>
            <person name="Salamov A."/>
            <person name="Andreopoulos B."/>
            <person name="Baker S.E."/>
            <person name="Barry K."/>
            <person name="Bills G."/>
            <person name="Bluhm B.H."/>
            <person name="Cannon C."/>
            <person name="Castanera R."/>
            <person name="Culley D.E."/>
            <person name="Daum C."/>
            <person name="Ezra D."/>
            <person name="Gonzalez J.B."/>
            <person name="Henrissat B."/>
            <person name="Kuo A."/>
            <person name="Liang C."/>
            <person name="Lipzen A."/>
            <person name="Lutzoni F."/>
            <person name="Magnuson J."/>
            <person name="Mondo S."/>
            <person name="Nolan M."/>
            <person name="Ohm R."/>
            <person name="Pangilinan J."/>
            <person name="Park H.-J."/>
            <person name="Ramirez L."/>
            <person name="Alfaro M."/>
            <person name="Sun H."/>
            <person name="Tritt A."/>
            <person name="Yoshinaga Y."/>
            <person name="Zwiers L.-H."/>
            <person name="Turgeon B.G."/>
            <person name="Goodwin S.B."/>
            <person name="Spatafora J.W."/>
            <person name="Crous P.W."/>
            <person name="Grigoriev I.V."/>
        </authorList>
    </citation>
    <scope>NUCLEOTIDE SEQUENCE</scope>
    <source>
        <strain evidence="3">CBS 342.82</strain>
    </source>
</reference>
<dbReference type="RefSeq" id="XP_033457683.1">
    <property type="nucleotide sequence ID" value="XM_033605408.1"/>
</dbReference>
<evidence type="ECO:0000256" key="1">
    <source>
        <dbReference type="SAM" id="MobiDB-lite"/>
    </source>
</evidence>
<dbReference type="Proteomes" id="UP000504637">
    <property type="component" value="Unplaced"/>
</dbReference>
<evidence type="ECO:0000313" key="2">
    <source>
        <dbReference type="Proteomes" id="UP000504637"/>
    </source>
</evidence>
<evidence type="ECO:0008006" key="4">
    <source>
        <dbReference type="Google" id="ProtNLM"/>
    </source>
</evidence>
<accession>A0A6J3M151</accession>
<keyword evidence="2" id="KW-1185">Reference proteome</keyword>
<name>A0A6J3M151_9PEZI</name>
<dbReference type="GO" id="GO:0003677">
    <property type="term" value="F:DNA binding"/>
    <property type="evidence" value="ECO:0007669"/>
    <property type="project" value="TreeGrafter"/>
</dbReference>
<reference evidence="3" key="2">
    <citation type="submission" date="2020-04" db="EMBL/GenBank/DDBJ databases">
        <authorList>
            <consortium name="NCBI Genome Project"/>
        </authorList>
    </citation>
    <scope>NUCLEOTIDE SEQUENCE</scope>
    <source>
        <strain evidence="3">CBS 342.82</strain>
    </source>
</reference>
<feature type="compositionally biased region" description="Low complexity" evidence="1">
    <location>
        <begin position="236"/>
        <end position="246"/>
    </location>
</feature>
<dbReference type="AlphaFoldDB" id="A0A6J3M151"/>
<organism evidence="3">
    <name type="scientific">Dissoconium aciculare CBS 342.82</name>
    <dbReference type="NCBI Taxonomy" id="1314786"/>
    <lineage>
        <taxon>Eukaryota</taxon>
        <taxon>Fungi</taxon>
        <taxon>Dikarya</taxon>
        <taxon>Ascomycota</taxon>
        <taxon>Pezizomycotina</taxon>
        <taxon>Dothideomycetes</taxon>
        <taxon>Dothideomycetidae</taxon>
        <taxon>Mycosphaerellales</taxon>
        <taxon>Dissoconiaceae</taxon>
        <taxon>Dissoconium</taxon>
    </lineage>
</organism>
<dbReference type="PANTHER" id="PTHR28027:SF1">
    <property type="entry name" value="CAMP INDEPENDENT REGULATORY PROTEIN (AFU_ORTHOLOGUE AFUA_3G09640)"/>
    <property type="match status" value="1"/>
</dbReference>
<protein>
    <recommendedName>
        <fullName evidence="4">cAMP-independent regulatory protein pac2</fullName>
    </recommendedName>
</protein>
<dbReference type="PANTHER" id="PTHR28027">
    <property type="entry name" value="TRANSCRIPTIONAL REGULATOR MIT1"/>
    <property type="match status" value="1"/>
</dbReference>